<dbReference type="EMBL" id="JACEOL010000006">
    <property type="protein sequence ID" value="MBA4601211.1"/>
    <property type="molecule type" value="Genomic_DNA"/>
</dbReference>
<keyword evidence="1" id="KW-0472">Membrane</keyword>
<evidence type="ECO:0000313" key="3">
    <source>
        <dbReference type="Proteomes" id="UP000538292"/>
    </source>
</evidence>
<dbReference type="Proteomes" id="UP000538292">
    <property type="component" value="Unassembled WGS sequence"/>
</dbReference>
<gene>
    <name evidence="2" type="ORF">H2C83_02485</name>
</gene>
<evidence type="ECO:0000313" key="2">
    <source>
        <dbReference type="EMBL" id="MBA4601211.1"/>
    </source>
</evidence>
<dbReference type="PANTHER" id="PTHR34289">
    <property type="entry name" value="PROTEIN, PUTATIVE (DUF819)-RELATED"/>
    <property type="match status" value="1"/>
</dbReference>
<feature type="transmembrane region" description="Helical" evidence="1">
    <location>
        <begin position="306"/>
        <end position="327"/>
    </location>
</feature>
<keyword evidence="1" id="KW-0812">Transmembrane</keyword>
<feature type="transmembrane region" description="Helical" evidence="1">
    <location>
        <begin position="6"/>
        <end position="27"/>
    </location>
</feature>
<comment type="caution">
    <text evidence="2">The sequence shown here is derived from an EMBL/GenBank/DDBJ whole genome shotgun (WGS) entry which is preliminary data.</text>
</comment>
<feature type="transmembrane region" description="Helical" evidence="1">
    <location>
        <begin position="34"/>
        <end position="57"/>
    </location>
</feature>
<keyword evidence="1" id="KW-1133">Transmembrane helix</keyword>
<dbReference type="PANTHER" id="PTHR34289:SF8">
    <property type="entry name" value="DUF819 DOMAIN-CONTAINING PROTEIN"/>
    <property type="match status" value="1"/>
</dbReference>
<reference evidence="2 3" key="1">
    <citation type="submission" date="2020-07" db="EMBL/GenBank/DDBJ databases">
        <title>Thermoactinomyces phylogeny.</title>
        <authorList>
            <person name="Dunlap C."/>
        </authorList>
    </citation>
    <scope>NUCLEOTIDE SEQUENCE [LARGE SCALE GENOMIC DNA]</scope>
    <source>
        <strain evidence="2 3">AMNI-1</strain>
    </source>
</reference>
<feature type="transmembrane region" description="Helical" evidence="1">
    <location>
        <begin position="250"/>
        <end position="269"/>
    </location>
</feature>
<feature type="transmembrane region" description="Helical" evidence="1">
    <location>
        <begin position="221"/>
        <end position="238"/>
    </location>
</feature>
<feature type="transmembrane region" description="Helical" evidence="1">
    <location>
        <begin position="173"/>
        <end position="193"/>
    </location>
</feature>
<accession>A0A7W1XQC7</accession>
<dbReference type="InterPro" id="IPR008537">
    <property type="entry name" value="DUF819"/>
</dbReference>
<proteinExistence type="predicted"/>
<dbReference type="AlphaFoldDB" id="A0A7W1XQC7"/>
<feature type="transmembrane region" description="Helical" evidence="1">
    <location>
        <begin position="281"/>
        <end position="300"/>
    </location>
</feature>
<keyword evidence="3" id="KW-1185">Reference proteome</keyword>
<organism evidence="2 3">
    <name type="scientific">Thermoactinomyces mirandus</name>
    <dbReference type="NCBI Taxonomy" id="2756294"/>
    <lineage>
        <taxon>Bacteria</taxon>
        <taxon>Bacillati</taxon>
        <taxon>Bacillota</taxon>
        <taxon>Bacilli</taxon>
        <taxon>Bacillales</taxon>
        <taxon>Thermoactinomycetaceae</taxon>
        <taxon>Thermoactinomyces</taxon>
    </lineage>
</organism>
<dbReference type="Pfam" id="PF05684">
    <property type="entry name" value="DUF819"/>
    <property type="match status" value="1"/>
</dbReference>
<sequence>MHQEALITSPLGVGAVVTLVIWFSFWLDKKFRFFSFLGTAILVITGGAILANLYVIPSSLADDSGQLNPVYQFAGDYGVPLAIVLLLLSADFRNLRQLGKPAMIAFLLAMSGTVCGAVLGGILTADRMGEEAWKITGQFAASYIGGGINYAAVGNAFQTSETMYATGAAADNIMTNVWMVGTAVLPVLLRRFYPSIRDRHEKPDQPAGNFREPKMVTIHDLVTLLAASFTIVAVAEWMTPWINQALGWEIPSVIWYTTIALLAAWFTPLSRFQGSAEIGNFLLHLFFATMGTGTILSTLVNRGPVVFLFLVLLVGTHALIVFGAGRWLKLEVEILSVASQAAVGGPSTALALTTSKGWTSLITPSVIMGLSGYAVGNYIGVFIGSWMQMIL</sequence>
<feature type="transmembrane region" description="Helical" evidence="1">
    <location>
        <begin position="366"/>
        <end position="387"/>
    </location>
</feature>
<feature type="transmembrane region" description="Helical" evidence="1">
    <location>
        <begin position="69"/>
        <end position="90"/>
    </location>
</feature>
<evidence type="ECO:0000256" key="1">
    <source>
        <dbReference type="SAM" id="Phobius"/>
    </source>
</evidence>
<dbReference type="RefSeq" id="WP_181737440.1">
    <property type="nucleotide sequence ID" value="NZ_JACEOL010000006.1"/>
</dbReference>
<protein>
    <submittedName>
        <fullName evidence="2">DUF819 family protein</fullName>
    </submittedName>
</protein>
<feature type="transmembrane region" description="Helical" evidence="1">
    <location>
        <begin position="102"/>
        <end position="123"/>
    </location>
</feature>
<name>A0A7W1XQC7_9BACL</name>